<accession>F2QGZ6</accession>
<dbReference type="eggNOG" id="ENOG50304QJ">
    <property type="taxonomic scope" value="Bacteria"/>
</dbReference>
<evidence type="ECO:0000313" key="1">
    <source>
        <dbReference type="EMBL" id="CBZ00007.1"/>
    </source>
</evidence>
<proteinExistence type="predicted"/>
<gene>
    <name evidence="1" type="ordered locus">SOR_0321</name>
</gene>
<dbReference type="RefSeq" id="WP_000168642.1">
    <property type="nucleotide sequence ID" value="NC_015291.1"/>
</dbReference>
<dbReference type="HOGENOM" id="CLU_647070_0_0_9"/>
<protein>
    <submittedName>
        <fullName evidence="1">Uncharacterized protein</fullName>
    </submittedName>
</protein>
<dbReference type="AlphaFoldDB" id="F2QGZ6"/>
<evidence type="ECO:0000313" key="2">
    <source>
        <dbReference type="Proteomes" id="UP000008131"/>
    </source>
</evidence>
<dbReference type="Proteomes" id="UP000008131">
    <property type="component" value="Chromosome"/>
</dbReference>
<dbReference type="KEGG" id="sor:SOR_0321"/>
<dbReference type="EMBL" id="FR720602">
    <property type="protein sequence ID" value="CBZ00007.1"/>
    <property type="molecule type" value="Genomic_DNA"/>
</dbReference>
<sequence length="460" mass="54126">MASSNVDQNRNATSSWSGYIHQGKVGFLVALRQLRWCIENEIENFEDYAIRYENAEDFDIVDKGRSVISRHQVKAYINGNEREDYSDLFNIQKRKFEDEKEKIDTKGFQIHEFDGKGNAVRVMVPCDARFLHVIVDVPDFRLSKDDYLKKYSGRTKYTDNDSCVKLYEYNQSEKLFYCPLSQDDKNDTIRDYCKAEIKEILKIEKNPLEENSSHLEQVYHRYIGSLLDHSIGKAHSESGFPEISFGEIIAIIKNAFPKDKIFELKNKLIYSWEQYHQGYADDICEDDFIQMDKIIKKLLSMSKDEFYKFVKMILPDKTSDENILELFPIPSLENIFYLLLEKTRNFSFEGYNYLDSNNKSYRVSLIDIQDRPGIIAKKKIQEIIDNSEFLKATFNHDFLINRSINDISIDSRIDELSDVPENIRYKEEWDTGIKNSIFNVNMEFIKIDTALEKELRISEE</sequence>
<reference evidence="1 2" key="1">
    <citation type="journal article" date="2011" name="J. Bacteriol.">
        <title>Genome of Streptococcus oralis strain Uo5.</title>
        <authorList>
            <person name="Reichmann P."/>
            <person name="Nuhn M."/>
            <person name="Denapaite D."/>
            <person name="Bruckner R."/>
            <person name="Henrich B."/>
            <person name="Maurer P."/>
            <person name="Rieger M."/>
            <person name="Klages S."/>
            <person name="Reinhard R."/>
            <person name="Hakenbeck R."/>
        </authorList>
    </citation>
    <scope>NUCLEOTIDE SEQUENCE [LARGE SCALE GENOMIC DNA]</scope>
    <source>
        <strain evidence="1 2">Uo5</strain>
    </source>
</reference>
<organism evidence="1 2">
    <name type="scientific">Streptococcus oralis (strain Uo5)</name>
    <dbReference type="NCBI Taxonomy" id="927666"/>
    <lineage>
        <taxon>Bacteria</taxon>
        <taxon>Bacillati</taxon>
        <taxon>Bacillota</taxon>
        <taxon>Bacilli</taxon>
        <taxon>Lactobacillales</taxon>
        <taxon>Streptococcaceae</taxon>
        <taxon>Streptococcus</taxon>
    </lineage>
</organism>
<name>F2QGZ6_STROU</name>